<sequence>MNRNWKLRNTSFPRGQKGLGNKIEVKVGNFHSLIDPWPMASGDFGFFFAFFVAWHADDDESSFFQMKCCCISPSL</sequence>
<dbReference type="AlphaFoldDB" id="A0A9Q0NQD5"/>
<keyword evidence="2" id="KW-1185">Reference proteome</keyword>
<accession>A0A9Q0NQD5</accession>
<gene>
    <name evidence="1" type="ORF">OIU85_012933</name>
</gene>
<dbReference type="EMBL" id="JAPFFL010000017">
    <property type="protein sequence ID" value="KAJ6673973.1"/>
    <property type="molecule type" value="Genomic_DNA"/>
</dbReference>
<protein>
    <submittedName>
        <fullName evidence="1">Uncharacterized protein</fullName>
    </submittedName>
</protein>
<name>A0A9Q0NQD5_SALVM</name>
<reference evidence="1 2" key="1">
    <citation type="journal article" date="2023" name="Int. J. Mol. Sci.">
        <title>De Novo Assembly and Annotation of 11 Diverse Shrub Willow (Salix) Genomes Reveals Novel Gene Organization in Sex-Linked Regions.</title>
        <authorList>
            <person name="Hyden B."/>
            <person name="Feng K."/>
            <person name="Yates T.B."/>
            <person name="Jawdy S."/>
            <person name="Cereghino C."/>
            <person name="Smart L.B."/>
            <person name="Muchero W."/>
        </authorList>
    </citation>
    <scope>NUCLEOTIDE SEQUENCE [LARGE SCALE GENOMIC DNA]</scope>
    <source>
        <tissue evidence="1">Shoot tip</tissue>
    </source>
</reference>
<proteinExistence type="predicted"/>
<evidence type="ECO:0000313" key="2">
    <source>
        <dbReference type="Proteomes" id="UP001151529"/>
    </source>
</evidence>
<organism evidence="1 2">
    <name type="scientific">Salix viminalis</name>
    <name type="common">Common osier</name>
    <name type="synonym">Basket willow</name>
    <dbReference type="NCBI Taxonomy" id="40686"/>
    <lineage>
        <taxon>Eukaryota</taxon>
        <taxon>Viridiplantae</taxon>
        <taxon>Streptophyta</taxon>
        <taxon>Embryophyta</taxon>
        <taxon>Tracheophyta</taxon>
        <taxon>Spermatophyta</taxon>
        <taxon>Magnoliopsida</taxon>
        <taxon>eudicotyledons</taxon>
        <taxon>Gunneridae</taxon>
        <taxon>Pentapetalae</taxon>
        <taxon>rosids</taxon>
        <taxon>fabids</taxon>
        <taxon>Malpighiales</taxon>
        <taxon>Salicaceae</taxon>
        <taxon>Saliceae</taxon>
        <taxon>Salix</taxon>
    </lineage>
</organism>
<dbReference type="Proteomes" id="UP001151529">
    <property type="component" value="Chromosome 18"/>
</dbReference>
<evidence type="ECO:0000313" key="1">
    <source>
        <dbReference type="EMBL" id="KAJ6673973.1"/>
    </source>
</evidence>
<comment type="caution">
    <text evidence="1">The sequence shown here is derived from an EMBL/GenBank/DDBJ whole genome shotgun (WGS) entry which is preliminary data.</text>
</comment>